<dbReference type="Proteomes" id="UP000535890">
    <property type="component" value="Unassembled WGS sequence"/>
</dbReference>
<organism evidence="1 2">
    <name type="scientific">Actinomycetospora corticicola</name>
    <dbReference type="NCBI Taxonomy" id="663602"/>
    <lineage>
        <taxon>Bacteria</taxon>
        <taxon>Bacillati</taxon>
        <taxon>Actinomycetota</taxon>
        <taxon>Actinomycetes</taxon>
        <taxon>Pseudonocardiales</taxon>
        <taxon>Pseudonocardiaceae</taxon>
        <taxon>Actinomycetospora</taxon>
    </lineage>
</organism>
<gene>
    <name evidence="1" type="ORF">BJ983_002600</name>
</gene>
<dbReference type="AlphaFoldDB" id="A0A7Y9DVV7"/>
<dbReference type="SUPFAM" id="SSF51905">
    <property type="entry name" value="FAD/NAD(P)-binding domain"/>
    <property type="match status" value="1"/>
</dbReference>
<dbReference type="Gene3D" id="3.50.50.60">
    <property type="entry name" value="FAD/NAD(P)-binding domain"/>
    <property type="match status" value="1"/>
</dbReference>
<dbReference type="EMBL" id="JACCBN010000001">
    <property type="protein sequence ID" value="NYD36498.1"/>
    <property type="molecule type" value="Genomic_DNA"/>
</dbReference>
<accession>A0A7Y9DVV7</accession>
<dbReference type="RefSeq" id="WP_179794167.1">
    <property type="nucleotide sequence ID" value="NZ_BAABHP010000021.1"/>
</dbReference>
<dbReference type="Pfam" id="PF13450">
    <property type="entry name" value="NAD_binding_8"/>
    <property type="match status" value="1"/>
</dbReference>
<evidence type="ECO:0000313" key="2">
    <source>
        <dbReference type="Proteomes" id="UP000535890"/>
    </source>
</evidence>
<comment type="caution">
    <text evidence="1">The sequence shown here is derived from an EMBL/GenBank/DDBJ whole genome shotgun (WGS) entry which is preliminary data.</text>
</comment>
<name>A0A7Y9DVV7_9PSEU</name>
<dbReference type="InterPro" id="IPR036188">
    <property type="entry name" value="FAD/NAD-bd_sf"/>
</dbReference>
<evidence type="ECO:0000313" key="1">
    <source>
        <dbReference type="EMBL" id="NYD36498.1"/>
    </source>
</evidence>
<reference evidence="1 2" key="1">
    <citation type="submission" date="2020-07" db="EMBL/GenBank/DDBJ databases">
        <title>Sequencing the genomes of 1000 actinobacteria strains.</title>
        <authorList>
            <person name="Klenk H.-P."/>
        </authorList>
    </citation>
    <scope>NUCLEOTIDE SEQUENCE [LARGE SCALE GENOMIC DNA]</scope>
    <source>
        <strain evidence="1 2">DSM 45772</strain>
    </source>
</reference>
<proteinExistence type="predicted"/>
<protein>
    <submittedName>
        <fullName evidence="1">Cation diffusion facilitator CzcD-associated flavoprotein CzcO</fullName>
    </submittedName>
</protein>
<keyword evidence="2" id="KW-1185">Reference proteome</keyword>
<sequence length="87" mass="8902">MSTPTTTSAEVVVIGGGLEGCSAAWALTRRGVTDVVIVERLGGVADLGVDGKSSDDDIPATDFRLSRFAEGALLTSPHPYVGAGQVR</sequence>